<organism evidence="1">
    <name type="scientific">Eucalyptus grandis</name>
    <name type="common">Flooded gum</name>
    <dbReference type="NCBI Taxonomy" id="71139"/>
    <lineage>
        <taxon>Eukaryota</taxon>
        <taxon>Viridiplantae</taxon>
        <taxon>Streptophyta</taxon>
        <taxon>Embryophyta</taxon>
        <taxon>Tracheophyta</taxon>
        <taxon>Spermatophyta</taxon>
        <taxon>Magnoliopsida</taxon>
        <taxon>eudicotyledons</taxon>
        <taxon>Gunneridae</taxon>
        <taxon>Pentapetalae</taxon>
        <taxon>rosids</taxon>
        <taxon>malvids</taxon>
        <taxon>Myrtales</taxon>
        <taxon>Myrtaceae</taxon>
        <taxon>Myrtoideae</taxon>
        <taxon>Eucalypteae</taxon>
        <taxon>Eucalyptus</taxon>
    </lineage>
</organism>
<evidence type="ECO:0000313" key="1">
    <source>
        <dbReference type="EMBL" id="KCW53240.1"/>
    </source>
</evidence>
<dbReference type="Gramene" id="KCW53240">
    <property type="protein sequence ID" value="KCW53240"/>
    <property type="gene ID" value="EUGRSUZ_J02509"/>
</dbReference>
<accession>A0A059AIL1</accession>
<gene>
    <name evidence="1" type="ORF">EUGRSUZ_J02509</name>
</gene>
<dbReference type="InParanoid" id="A0A059AIL1"/>
<dbReference type="EMBL" id="KK198762">
    <property type="protein sequence ID" value="KCW53240.1"/>
    <property type="molecule type" value="Genomic_DNA"/>
</dbReference>
<sequence>MLGECAGGHLPALLVELALYYKHAVVRCSNIWLLGLLHRLWNTYARSNHWLSCSSESPTCPAISSR</sequence>
<protein>
    <submittedName>
        <fullName evidence="1">Uncharacterized protein</fullName>
    </submittedName>
</protein>
<reference evidence="1" key="1">
    <citation type="submission" date="2013-07" db="EMBL/GenBank/DDBJ databases">
        <title>The genome of Eucalyptus grandis.</title>
        <authorList>
            <person name="Schmutz J."/>
            <person name="Hayes R."/>
            <person name="Myburg A."/>
            <person name="Tuskan G."/>
            <person name="Grattapaglia D."/>
            <person name="Rokhsar D.S."/>
        </authorList>
    </citation>
    <scope>NUCLEOTIDE SEQUENCE</scope>
    <source>
        <tissue evidence="1">Leaf extractions</tissue>
    </source>
</reference>
<proteinExistence type="predicted"/>
<dbReference type="AlphaFoldDB" id="A0A059AIL1"/>
<name>A0A059AIL1_EUCGR</name>